<dbReference type="EMBL" id="SODD01000011">
    <property type="protein sequence ID" value="TDW20643.1"/>
    <property type="molecule type" value="Genomic_DNA"/>
</dbReference>
<gene>
    <name evidence="2" type="ORF">EDD63_11156</name>
    <name evidence="1" type="ORF">EDD63_1647</name>
</gene>
<dbReference type="EMBL" id="SODD01000064">
    <property type="protein sequence ID" value="TDW08934.1"/>
    <property type="molecule type" value="Genomic_DNA"/>
</dbReference>
<organism evidence="2 3">
    <name type="scientific">Breznakia blatticola</name>
    <dbReference type="NCBI Taxonomy" id="1754012"/>
    <lineage>
        <taxon>Bacteria</taxon>
        <taxon>Bacillati</taxon>
        <taxon>Bacillota</taxon>
        <taxon>Erysipelotrichia</taxon>
        <taxon>Erysipelotrichales</taxon>
        <taxon>Erysipelotrichaceae</taxon>
        <taxon>Breznakia</taxon>
    </lineage>
</organism>
<dbReference type="RefSeq" id="WP_134169038.1">
    <property type="nucleotide sequence ID" value="NZ_SODD01000011.1"/>
</dbReference>
<evidence type="ECO:0000313" key="1">
    <source>
        <dbReference type="EMBL" id="TDW08934.1"/>
    </source>
</evidence>
<proteinExistence type="predicted"/>
<dbReference type="OrthoDB" id="1644853at2"/>
<name>A0A4R7ZRP4_9FIRM</name>
<dbReference type="Proteomes" id="UP000294743">
    <property type="component" value="Unassembled WGS sequence"/>
</dbReference>
<reference evidence="2 3" key="1">
    <citation type="submission" date="2019-03" db="EMBL/GenBank/DDBJ databases">
        <title>Genomic Encyclopedia of Type Strains, Phase IV (KMG-IV): sequencing the most valuable type-strain genomes for metagenomic binning, comparative biology and taxonomic classification.</title>
        <authorList>
            <person name="Goeker M."/>
        </authorList>
    </citation>
    <scope>NUCLEOTIDE SEQUENCE [LARGE SCALE GENOMIC DNA]</scope>
    <source>
        <strain evidence="2 3">DSM 28867</strain>
    </source>
</reference>
<sequence>MDQYIAKDEYIQMKCKSCGYEEQMPTWCFDEVAEMMRYDNNNDTPHIHCPRCDKPTLYPKK</sequence>
<evidence type="ECO:0000313" key="2">
    <source>
        <dbReference type="EMBL" id="TDW20643.1"/>
    </source>
</evidence>
<accession>A0A4R7ZRP4</accession>
<evidence type="ECO:0000313" key="3">
    <source>
        <dbReference type="Proteomes" id="UP000294743"/>
    </source>
</evidence>
<comment type="caution">
    <text evidence="2">The sequence shown here is derived from an EMBL/GenBank/DDBJ whole genome shotgun (WGS) entry which is preliminary data.</text>
</comment>
<dbReference type="AlphaFoldDB" id="A0A4R7ZRP4"/>
<keyword evidence="3" id="KW-1185">Reference proteome</keyword>
<protein>
    <submittedName>
        <fullName evidence="2">Uncharacterized protein</fullName>
    </submittedName>
</protein>